<accession>A0A6H2DK24</accession>
<evidence type="ECO:0000256" key="7">
    <source>
        <dbReference type="SAM" id="SignalP"/>
    </source>
</evidence>
<evidence type="ECO:0000313" key="10">
    <source>
        <dbReference type="Proteomes" id="UP000501600"/>
    </source>
</evidence>
<evidence type="ECO:0000256" key="6">
    <source>
        <dbReference type="ARBA" id="ARBA00023237"/>
    </source>
</evidence>
<keyword evidence="10" id="KW-1185">Reference proteome</keyword>
<dbReference type="PANTHER" id="PTHR30069:SF46">
    <property type="entry name" value="OAR PROTEIN"/>
    <property type="match status" value="1"/>
</dbReference>
<keyword evidence="5" id="KW-0472">Membrane</keyword>
<feature type="domain" description="TonB-dependent transporter Oar-like beta-barrel" evidence="8">
    <location>
        <begin position="357"/>
        <end position="1100"/>
    </location>
</feature>
<reference evidence="9 10" key="1">
    <citation type="submission" date="2020-04" db="EMBL/GenBank/DDBJ databases">
        <title>Genome sequence for Sphingorhabdus sp. strain M1.</title>
        <authorList>
            <person name="Park S.-J."/>
        </authorList>
    </citation>
    <scope>NUCLEOTIDE SEQUENCE [LARGE SCALE GENOMIC DNA]</scope>
    <source>
        <strain evidence="9 10">JK6</strain>
    </source>
</reference>
<dbReference type="InterPro" id="IPR057601">
    <property type="entry name" value="Oar-like_b-barrel"/>
</dbReference>
<organism evidence="9 10">
    <name type="scientific">Parasphingorhabdus halotolerans</name>
    <dbReference type="NCBI Taxonomy" id="2725558"/>
    <lineage>
        <taxon>Bacteria</taxon>
        <taxon>Pseudomonadati</taxon>
        <taxon>Pseudomonadota</taxon>
        <taxon>Alphaproteobacteria</taxon>
        <taxon>Sphingomonadales</taxon>
        <taxon>Sphingomonadaceae</taxon>
        <taxon>Parasphingorhabdus</taxon>
    </lineage>
</organism>
<feature type="signal peptide" evidence="7">
    <location>
        <begin position="1"/>
        <end position="26"/>
    </location>
</feature>
<dbReference type="InterPro" id="IPR036942">
    <property type="entry name" value="Beta-barrel_TonB_sf"/>
</dbReference>
<dbReference type="Pfam" id="PF13620">
    <property type="entry name" value="CarboxypepD_reg"/>
    <property type="match status" value="1"/>
</dbReference>
<sequence>MKIKYLLAASVVSLSAVGMIATPAAAQQITSGIEGTVRDDNGNALAGATVVVTDTRTGAQRSITTGSSGQFRAESLTTGGPYSVTATASGFEGQTLENVTINLQGNTQLGFTLSSGSMENVIVVTGERVAISQLAIGPGQSFGEATLEAFPSITRDIRDFIRIDPRVSLDRAGSNDRVSCLGGNDRSNSFSVDGIIQSDVYGLNGTPFASRNSLPLPFDVIAETSVEFAPYDVQYSAFTGCAINVVTKAGQNDFHGSAFFTYSDRGLQGDNFDGQQLQFDPFNEKRYGATLSGPIIPDHLFFSFGYEEAKLGSNQVVGPIGSGFGTELAFVTEAQFNNISDIVRQNFGIESGGITRSLPESNRRFFGRLDWVINDQHRLEATYQRLDEASVNSDDVSTSNRTYSGNNTFYTSGTKSNYYSARLYSNWTDRLSTEIRASRAEVQDLQDPIGGGEAQNANPIPRIVVGVTNPDNGQSGSLVFGPGFSRTANDLKTEINQYKFKADLEAGNHNLTLGAELNDTKVFNLFVQNANGTYTFANAADLQAGRLACGTNTFPTANQIVGANNPALCVLGNRDPNSVSAGFYGNYSFSGDVNDAAANWRRGLFSVYAQDEWKATDQLTLVIGARVDWLDGDAPAPNPNFLTRYGFTNANAFSKVDPVLMPRFAATYDLFNSGFLSDTQVRAGVGLFTGGDPSVWLSNAFQNNGFGVGQGQTGVSGCVPPGTQLAVPTNGSVPTPPTCAVNSGINFAARGLGDAQSTSPEFKTPTVLRANFGLSTTLGTSGGFFSDWKFNFDYIFSRFRNPADFADLSQVIDVTQGLNGFTVDGRPIYRAIDPNNTGCNASLTYPGGVPPVYTGVNAPCFATSRDDEIQLTNGADFNSHVASVRLAKRWNSGVITDNGSVSFNLGYAWTKADNNRYNASSTATSSYDIVASFDRQNNAVATSEYESRHNITWAMNFREEFFSDFATQLGFVFVARSGRPYSVTFDNGAVFNDSASGNDNALLYVPTGPTDPNVVYVNNVVNGAVVQTAAQAQAGLDAYINGDKCLSRNRGMSIARNSCRNDWFFDLDMRISQDLPGPGRLFGVEDKIQLFADFNNLLNLIDSGANLFRSRNYTTPLITGGVDNQGRYVLKGFSPDDTNFQNFSASLWRIQLGVRYEF</sequence>
<keyword evidence="2" id="KW-0813">Transport</keyword>
<dbReference type="AlphaFoldDB" id="A0A6H2DK24"/>
<dbReference type="GO" id="GO:0015344">
    <property type="term" value="F:siderophore uptake transmembrane transporter activity"/>
    <property type="evidence" value="ECO:0007669"/>
    <property type="project" value="TreeGrafter"/>
</dbReference>
<evidence type="ECO:0000256" key="5">
    <source>
        <dbReference type="ARBA" id="ARBA00023136"/>
    </source>
</evidence>
<feature type="chain" id="PRO_5026345493" evidence="7">
    <location>
        <begin position="27"/>
        <end position="1158"/>
    </location>
</feature>
<dbReference type="Pfam" id="PF25183">
    <property type="entry name" value="OMP_b-brl_4"/>
    <property type="match status" value="2"/>
</dbReference>
<comment type="subcellular location">
    <subcellularLocation>
        <location evidence="1">Cell outer membrane</location>
        <topology evidence="1">Multi-pass membrane protein</topology>
    </subcellularLocation>
</comment>
<dbReference type="SUPFAM" id="SSF49464">
    <property type="entry name" value="Carboxypeptidase regulatory domain-like"/>
    <property type="match status" value="1"/>
</dbReference>
<name>A0A6H2DK24_9SPHN</name>
<dbReference type="GO" id="GO:0009279">
    <property type="term" value="C:cell outer membrane"/>
    <property type="evidence" value="ECO:0007669"/>
    <property type="project" value="UniProtKB-SubCell"/>
</dbReference>
<dbReference type="PANTHER" id="PTHR30069">
    <property type="entry name" value="TONB-DEPENDENT OUTER MEMBRANE RECEPTOR"/>
    <property type="match status" value="1"/>
</dbReference>
<dbReference type="InterPro" id="IPR039426">
    <property type="entry name" value="TonB-dep_rcpt-like"/>
</dbReference>
<evidence type="ECO:0000256" key="4">
    <source>
        <dbReference type="ARBA" id="ARBA00022692"/>
    </source>
</evidence>
<proteinExistence type="predicted"/>
<dbReference type="GO" id="GO:0044718">
    <property type="term" value="P:siderophore transmembrane transport"/>
    <property type="evidence" value="ECO:0007669"/>
    <property type="project" value="TreeGrafter"/>
</dbReference>
<dbReference type="RefSeq" id="WP_168818582.1">
    <property type="nucleotide sequence ID" value="NZ_CP051217.1"/>
</dbReference>
<dbReference type="Proteomes" id="UP000501600">
    <property type="component" value="Chromosome"/>
</dbReference>
<keyword evidence="9" id="KW-0675">Receptor</keyword>
<evidence type="ECO:0000259" key="8">
    <source>
        <dbReference type="Pfam" id="PF25183"/>
    </source>
</evidence>
<evidence type="ECO:0000313" key="9">
    <source>
        <dbReference type="EMBL" id="QJB68740.1"/>
    </source>
</evidence>
<dbReference type="Gene3D" id="2.40.170.20">
    <property type="entry name" value="TonB-dependent receptor, beta-barrel domain"/>
    <property type="match status" value="1"/>
</dbReference>
<evidence type="ECO:0000256" key="3">
    <source>
        <dbReference type="ARBA" id="ARBA00022452"/>
    </source>
</evidence>
<gene>
    <name evidence="9" type="ORF">HF685_05140</name>
</gene>
<dbReference type="KEGG" id="phao:HF685_05140"/>
<evidence type="ECO:0000256" key="2">
    <source>
        <dbReference type="ARBA" id="ARBA00022448"/>
    </source>
</evidence>
<dbReference type="EMBL" id="CP051217">
    <property type="protein sequence ID" value="QJB68740.1"/>
    <property type="molecule type" value="Genomic_DNA"/>
</dbReference>
<keyword evidence="6" id="KW-0998">Cell outer membrane</keyword>
<dbReference type="SUPFAM" id="SSF56935">
    <property type="entry name" value="Porins"/>
    <property type="match status" value="1"/>
</dbReference>
<feature type="domain" description="TonB-dependent transporter Oar-like beta-barrel" evidence="8">
    <location>
        <begin position="246"/>
        <end position="311"/>
    </location>
</feature>
<dbReference type="Gene3D" id="2.60.40.1120">
    <property type="entry name" value="Carboxypeptidase-like, regulatory domain"/>
    <property type="match status" value="1"/>
</dbReference>
<keyword evidence="7" id="KW-0732">Signal</keyword>
<keyword evidence="3" id="KW-1134">Transmembrane beta strand</keyword>
<keyword evidence="4" id="KW-0812">Transmembrane</keyword>
<evidence type="ECO:0000256" key="1">
    <source>
        <dbReference type="ARBA" id="ARBA00004571"/>
    </source>
</evidence>
<protein>
    <submittedName>
        <fullName evidence="9">TonB-dependent receptor</fullName>
    </submittedName>
</protein>
<dbReference type="InterPro" id="IPR008969">
    <property type="entry name" value="CarboxyPept-like_regulatory"/>
</dbReference>